<evidence type="ECO:0000313" key="2">
    <source>
        <dbReference type="Proteomes" id="UP000255352"/>
    </source>
</evidence>
<gene>
    <name evidence="1" type="ORF">NCTC13760_01266</name>
</gene>
<protein>
    <submittedName>
        <fullName evidence="1">Uncharacterized protein</fullName>
    </submittedName>
</protein>
<reference evidence="1 2" key="1">
    <citation type="submission" date="2018-06" db="EMBL/GenBank/DDBJ databases">
        <authorList>
            <consortium name="Pathogen Informatics"/>
            <person name="Doyle S."/>
        </authorList>
    </citation>
    <scope>NUCLEOTIDE SEQUENCE [LARGE SCALE GENOMIC DNA]</scope>
    <source>
        <strain evidence="1 2">NCTC13760</strain>
    </source>
</reference>
<accession>A0A380KN97</accession>
<organism evidence="1 2">
    <name type="scientific">Streptococcus infantarius</name>
    <dbReference type="NCBI Taxonomy" id="102684"/>
    <lineage>
        <taxon>Bacteria</taxon>
        <taxon>Bacillati</taxon>
        <taxon>Bacillota</taxon>
        <taxon>Bacilli</taxon>
        <taxon>Lactobacillales</taxon>
        <taxon>Streptococcaceae</taxon>
        <taxon>Streptococcus</taxon>
    </lineage>
</organism>
<dbReference type="Proteomes" id="UP000255352">
    <property type="component" value="Unassembled WGS sequence"/>
</dbReference>
<evidence type="ECO:0000313" key="1">
    <source>
        <dbReference type="EMBL" id="SUN68571.1"/>
    </source>
</evidence>
<dbReference type="AlphaFoldDB" id="A0A380KN97"/>
<proteinExistence type="predicted"/>
<name>A0A380KN97_9STRE</name>
<dbReference type="EMBL" id="UHFP01000001">
    <property type="protein sequence ID" value="SUN68571.1"/>
    <property type="molecule type" value="Genomic_DNA"/>
</dbReference>
<sequence>MATLRVSCTMKVLFFIHRTFDEYLPNLEMKVSKKVLLNLARLFNYEYLFRA</sequence>